<organism evidence="2 3">
    <name type="scientific">Micavibrio aeruginosavorus</name>
    <dbReference type="NCBI Taxonomy" id="349221"/>
    <lineage>
        <taxon>Bacteria</taxon>
        <taxon>Pseudomonadati</taxon>
        <taxon>Bdellovibrionota</taxon>
        <taxon>Bdellovibrionia</taxon>
        <taxon>Bdellovibrionales</taxon>
        <taxon>Pseudobdellovibrionaceae</taxon>
        <taxon>Micavibrio</taxon>
    </lineage>
</organism>
<reference evidence="2 3" key="1">
    <citation type="submission" date="2017-08" db="EMBL/GenBank/DDBJ databases">
        <title>Infants hospitalized years apart are colonized by the same room-sourced microbial strains.</title>
        <authorList>
            <person name="Brooks B."/>
            <person name="Olm M.R."/>
            <person name="Firek B.A."/>
            <person name="Baker R."/>
            <person name="Thomas B.C."/>
            <person name="Morowitz M.J."/>
            <person name="Banfield J.F."/>
        </authorList>
    </citation>
    <scope>NUCLEOTIDE SEQUENCE [LARGE SCALE GENOMIC DNA]</scope>
    <source>
        <strain evidence="2">S2_006_000_R2_64</strain>
    </source>
</reference>
<comment type="caution">
    <text evidence="2">The sequence shown here is derived from an EMBL/GenBank/DDBJ whole genome shotgun (WGS) entry which is preliminary data.</text>
</comment>
<keyword evidence="1" id="KW-1133">Transmembrane helix</keyword>
<name>A0A2W5HN25_9BACT</name>
<sequence>MKNQGFIKNSAHSSTSGNVMVIILIMIALLAAVTITITRMGDNTAEVSQEEASVIASQVLRQAKTMANGVDGLMGRGCSLNQLSFENSTVTGYLNVMSPSDKSCWLFDASGAGLSFPIPPKSSNDGSNWIYAINNSVGGVGKERETGDLTASNSADLIMFLRFTNNSVCKAINLQSGIATSFQTAPPKLKNPLDLQRKFSMANNWDGYNNYSSGSVVGSVLFVDVYPFGTSPVYDKKTGCVEISGYNDESGNAQNPTSAYFFYQVLVER</sequence>
<dbReference type="AlphaFoldDB" id="A0A2W5HN25"/>
<protein>
    <submittedName>
        <fullName evidence="2">Uncharacterized protein</fullName>
    </submittedName>
</protein>
<proteinExistence type="predicted"/>
<evidence type="ECO:0000256" key="1">
    <source>
        <dbReference type="SAM" id="Phobius"/>
    </source>
</evidence>
<keyword evidence="1" id="KW-0812">Transmembrane</keyword>
<evidence type="ECO:0000313" key="2">
    <source>
        <dbReference type="EMBL" id="PZP57062.1"/>
    </source>
</evidence>
<accession>A0A2W5HN25</accession>
<evidence type="ECO:0000313" key="3">
    <source>
        <dbReference type="Proteomes" id="UP000249739"/>
    </source>
</evidence>
<keyword evidence="1" id="KW-0472">Membrane</keyword>
<dbReference type="EMBL" id="QFOT01000008">
    <property type="protein sequence ID" value="PZP57062.1"/>
    <property type="molecule type" value="Genomic_DNA"/>
</dbReference>
<dbReference type="Proteomes" id="UP000249739">
    <property type="component" value="Unassembled WGS sequence"/>
</dbReference>
<feature type="transmembrane region" description="Helical" evidence="1">
    <location>
        <begin position="21"/>
        <end position="41"/>
    </location>
</feature>
<gene>
    <name evidence="2" type="ORF">DI586_01525</name>
</gene>